<protein>
    <submittedName>
        <fullName evidence="2">Uncharacterized protein</fullName>
    </submittedName>
</protein>
<dbReference type="EnsemblPlants" id="AET3Gv20075700.2">
    <property type="protein sequence ID" value="AET3Gv20075700.2"/>
    <property type="gene ID" value="AET3Gv20075700"/>
</dbReference>
<dbReference type="PANTHER" id="PTHR34539">
    <property type="entry name" value="T6J4.11 PROTEIN"/>
    <property type="match status" value="1"/>
</dbReference>
<dbReference type="Proteomes" id="UP000015105">
    <property type="component" value="Chromosome 3D"/>
</dbReference>
<reference evidence="2" key="5">
    <citation type="journal article" date="2021" name="G3 (Bethesda)">
        <title>Aegilops tauschii genome assembly Aet v5.0 features greater sequence contiguity and improved annotation.</title>
        <authorList>
            <person name="Wang L."/>
            <person name="Zhu T."/>
            <person name="Rodriguez J.C."/>
            <person name="Deal K.R."/>
            <person name="Dubcovsky J."/>
            <person name="McGuire P.E."/>
            <person name="Lux T."/>
            <person name="Spannagl M."/>
            <person name="Mayer K.F.X."/>
            <person name="Baldrich P."/>
            <person name="Meyers B.C."/>
            <person name="Huo N."/>
            <person name="Gu Y.Q."/>
            <person name="Zhou H."/>
            <person name="Devos K.M."/>
            <person name="Bennetzen J.L."/>
            <person name="Unver T."/>
            <person name="Budak H."/>
            <person name="Gulick P.J."/>
            <person name="Galiba G."/>
            <person name="Kalapos B."/>
            <person name="Nelson D.R."/>
            <person name="Li P."/>
            <person name="You F.M."/>
            <person name="Luo M.C."/>
            <person name="Dvorak J."/>
        </authorList>
    </citation>
    <scope>NUCLEOTIDE SEQUENCE [LARGE SCALE GENOMIC DNA]</scope>
    <source>
        <strain evidence="2">cv. AL8/78</strain>
    </source>
</reference>
<name>A0A453DTG7_AEGTS</name>
<reference evidence="2" key="4">
    <citation type="submission" date="2019-03" db="UniProtKB">
        <authorList>
            <consortium name="EnsemblPlants"/>
        </authorList>
    </citation>
    <scope>IDENTIFICATION</scope>
</reference>
<reference evidence="3" key="2">
    <citation type="journal article" date="2017" name="Nat. Plants">
        <title>The Aegilops tauschii genome reveals multiple impacts of transposons.</title>
        <authorList>
            <person name="Zhao G."/>
            <person name="Zou C."/>
            <person name="Li K."/>
            <person name="Wang K."/>
            <person name="Li T."/>
            <person name="Gao L."/>
            <person name="Zhang X."/>
            <person name="Wang H."/>
            <person name="Yang Z."/>
            <person name="Liu X."/>
            <person name="Jiang W."/>
            <person name="Mao L."/>
            <person name="Kong X."/>
            <person name="Jiao Y."/>
            <person name="Jia J."/>
        </authorList>
    </citation>
    <scope>NUCLEOTIDE SEQUENCE [LARGE SCALE GENOMIC DNA]</scope>
    <source>
        <strain evidence="3">cv. AL8/78</strain>
    </source>
</reference>
<dbReference type="AlphaFoldDB" id="A0A453DTG7"/>
<accession>A0A453DTG7</accession>
<dbReference type="Gramene" id="AET3Gv20075700.3">
    <property type="protein sequence ID" value="AET3Gv20075700.3"/>
    <property type="gene ID" value="AET3Gv20075700"/>
</dbReference>
<evidence type="ECO:0000256" key="1">
    <source>
        <dbReference type="SAM" id="MobiDB-lite"/>
    </source>
</evidence>
<feature type="compositionally biased region" description="Low complexity" evidence="1">
    <location>
        <begin position="123"/>
        <end position="138"/>
    </location>
</feature>
<dbReference type="PANTHER" id="PTHR34539:SF19">
    <property type="entry name" value="T6J4.11 PROTEIN"/>
    <property type="match status" value="1"/>
</dbReference>
<dbReference type="EnsemblPlants" id="AET3Gv20075700.3">
    <property type="protein sequence ID" value="AET3Gv20075700.3"/>
    <property type="gene ID" value="AET3Gv20075700"/>
</dbReference>
<reference evidence="3" key="1">
    <citation type="journal article" date="2014" name="Science">
        <title>Ancient hybridizations among the ancestral genomes of bread wheat.</title>
        <authorList>
            <consortium name="International Wheat Genome Sequencing Consortium,"/>
            <person name="Marcussen T."/>
            <person name="Sandve S.R."/>
            <person name="Heier L."/>
            <person name="Spannagl M."/>
            <person name="Pfeifer M."/>
            <person name="Jakobsen K.S."/>
            <person name="Wulff B.B."/>
            <person name="Steuernagel B."/>
            <person name="Mayer K.F."/>
            <person name="Olsen O.A."/>
        </authorList>
    </citation>
    <scope>NUCLEOTIDE SEQUENCE [LARGE SCALE GENOMIC DNA]</scope>
    <source>
        <strain evidence="3">cv. AL8/78</strain>
    </source>
</reference>
<evidence type="ECO:0000313" key="2">
    <source>
        <dbReference type="EnsemblPlants" id="AET3Gv20075700.2"/>
    </source>
</evidence>
<keyword evidence="3" id="KW-1185">Reference proteome</keyword>
<proteinExistence type="predicted"/>
<reference evidence="2" key="3">
    <citation type="journal article" date="2017" name="Nature">
        <title>Genome sequence of the progenitor of the wheat D genome Aegilops tauschii.</title>
        <authorList>
            <person name="Luo M.C."/>
            <person name="Gu Y.Q."/>
            <person name="Puiu D."/>
            <person name="Wang H."/>
            <person name="Twardziok S.O."/>
            <person name="Deal K.R."/>
            <person name="Huo N."/>
            <person name="Zhu T."/>
            <person name="Wang L."/>
            <person name="Wang Y."/>
            <person name="McGuire P.E."/>
            <person name="Liu S."/>
            <person name="Long H."/>
            <person name="Ramasamy R.K."/>
            <person name="Rodriguez J.C."/>
            <person name="Van S.L."/>
            <person name="Yuan L."/>
            <person name="Wang Z."/>
            <person name="Xia Z."/>
            <person name="Xiao L."/>
            <person name="Anderson O.D."/>
            <person name="Ouyang S."/>
            <person name="Liang Y."/>
            <person name="Zimin A.V."/>
            <person name="Pertea G."/>
            <person name="Qi P."/>
            <person name="Bennetzen J.L."/>
            <person name="Dai X."/>
            <person name="Dawson M.W."/>
            <person name="Muller H.G."/>
            <person name="Kugler K."/>
            <person name="Rivarola-Duarte L."/>
            <person name="Spannagl M."/>
            <person name="Mayer K.F.X."/>
            <person name="Lu F.H."/>
            <person name="Bevan M.W."/>
            <person name="Leroy P."/>
            <person name="Li P."/>
            <person name="You F.M."/>
            <person name="Sun Q."/>
            <person name="Liu Z."/>
            <person name="Lyons E."/>
            <person name="Wicker T."/>
            <person name="Salzberg S.L."/>
            <person name="Devos K.M."/>
            <person name="Dvorak J."/>
        </authorList>
    </citation>
    <scope>NUCLEOTIDE SEQUENCE [LARGE SCALE GENOMIC DNA]</scope>
    <source>
        <strain evidence="2">cv. AL8/78</strain>
    </source>
</reference>
<organism evidence="2 3">
    <name type="scientific">Aegilops tauschii subsp. strangulata</name>
    <name type="common">Goatgrass</name>
    <dbReference type="NCBI Taxonomy" id="200361"/>
    <lineage>
        <taxon>Eukaryota</taxon>
        <taxon>Viridiplantae</taxon>
        <taxon>Streptophyta</taxon>
        <taxon>Embryophyta</taxon>
        <taxon>Tracheophyta</taxon>
        <taxon>Spermatophyta</taxon>
        <taxon>Magnoliopsida</taxon>
        <taxon>Liliopsida</taxon>
        <taxon>Poales</taxon>
        <taxon>Poaceae</taxon>
        <taxon>BOP clade</taxon>
        <taxon>Pooideae</taxon>
        <taxon>Triticodae</taxon>
        <taxon>Triticeae</taxon>
        <taxon>Triticinae</taxon>
        <taxon>Aegilops</taxon>
    </lineage>
</organism>
<sequence>MPARFTTVAPEAKKRREREGRIVCASAMESSSSSLLLSSYAGNNKRARDADVEVGSSAEAEAAKRMRPEDLLDLLADDTDAAAAGDLASVMRSLEEEICADELTPPQPELGFLLEASDDELGLPPAAGASSSSDDAGGWEPEEPAGLFGEQIWGFEDEIDGAYAFGGVAYSPEAAVAAAAAAAEWGDDGFDAGLFGFGDESFGPSDLDVLRQETMPAV</sequence>
<evidence type="ECO:0000313" key="3">
    <source>
        <dbReference type="Proteomes" id="UP000015105"/>
    </source>
</evidence>
<dbReference type="Gramene" id="AET3Gv20075700.2">
    <property type="protein sequence ID" value="AET3Gv20075700.2"/>
    <property type="gene ID" value="AET3Gv20075700"/>
</dbReference>
<dbReference type="STRING" id="200361.A0A453DTG7"/>
<feature type="region of interest" description="Disordered" evidence="1">
    <location>
        <begin position="123"/>
        <end position="144"/>
    </location>
</feature>
<feature type="region of interest" description="Disordered" evidence="1">
    <location>
        <begin position="45"/>
        <end position="65"/>
    </location>
</feature>